<comment type="caution">
    <text evidence="9">The sequence shown here is derived from an EMBL/GenBank/DDBJ whole genome shotgun (WGS) entry which is preliminary data.</text>
</comment>
<dbReference type="PANTHER" id="PTHR10812:SF17">
    <property type="entry name" value="TRANSCRIPTION FACTOR AP-2, ISOFORM D"/>
    <property type="match status" value="1"/>
</dbReference>
<evidence type="ECO:0000313" key="9">
    <source>
        <dbReference type="EMBL" id="KAK3092081.1"/>
    </source>
</evidence>
<feature type="compositionally biased region" description="Polar residues" evidence="7">
    <location>
        <begin position="458"/>
        <end position="472"/>
    </location>
</feature>
<dbReference type="GO" id="GO:0000977">
    <property type="term" value="F:RNA polymerase II transcription regulatory region sequence-specific DNA binding"/>
    <property type="evidence" value="ECO:0007669"/>
    <property type="project" value="TreeGrafter"/>
</dbReference>
<evidence type="ECO:0000256" key="5">
    <source>
        <dbReference type="ARBA" id="ARBA00023163"/>
    </source>
</evidence>
<feature type="region of interest" description="Disordered" evidence="7">
    <location>
        <begin position="458"/>
        <end position="487"/>
    </location>
</feature>
<dbReference type="InterPro" id="IPR013854">
    <property type="entry name" value="TF_AP2_C"/>
</dbReference>
<evidence type="ECO:0000256" key="3">
    <source>
        <dbReference type="ARBA" id="ARBA00023015"/>
    </source>
</evidence>
<keyword evidence="3" id="KW-0805">Transcription regulation</keyword>
<dbReference type="EMBL" id="VSWD01000010">
    <property type="protein sequence ID" value="KAK3092081.1"/>
    <property type="molecule type" value="Genomic_DNA"/>
</dbReference>
<protein>
    <recommendedName>
        <fullName evidence="8">Transcription factor AP-2 C-terminal domain-containing protein</fullName>
    </recommendedName>
</protein>
<proteinExistence type="inferred from homology"/>
<name>A0AA89BS52_PINIB</name>
<feature type="region of interest" description="Disordered" evidence="7">
    <location>
        <begin position="1"/>
        <end position="102"/>
    </location>
</feature>
<keyword evidence="4" id="KW-0238">DNA-binding</keyword>
<evidence type="ECO:0000313" key="10">
    <source>
        <dbReference type="Proteomes" id="UP001186944"/>
    </source>
</evidence>
<dbReference type="GO" id="GO:0042127">
    <property type="term" value="P:regulation of cell population proliferation"/>
    <property type="evidence" value="ECO:0007669"/>
    <property type="project" value="TreeGrafter"/>
</dbReference>
<keyword evidence="6" id="KW-0539">Nucleus</keyword>
<sequence>MAQVSPVGHNHVATAEEAGQAKINGSESLTDLDQSSAYYRKEDMPSAYNGIIPESEDRRDLGSHGGLGQLVSSVSTAGSFPPAPRLSHTPTSDFQPPYFPPPYNLPSQQTMDFHPHFNADSYSHLSNFHQQTQQHYHQLHTPDRNVLRYKEEPLHNVHPGLTPPHSDYGGIRRPDILMSGGHPLGFGEQNPNILNIHPSAGLPGMEDHSQGVIDEAGNYISADHNGVIRKGIRPKNDNNKDLVVSGVTSPADVFCSVPGRLSLLSSTSKYKVTVAEVQRRLSPPECLNASLLGGVLRRAKSKNGGRSLRDKLDKIGLSLPAGRRKAANVTLLTSLVEGEAVRLARDYGYLCETEFPARQCAEYNSRQYCADPTDQMARKNMVLATKQILKEFMDLLNQDRSPLGNTRPQPILEPGIQRHLTHFSLITHGFGSPAVVASLTAVQSYLNELLKILDKSYSTGQNSQVPGSQIENNVKPKITEKDENRRD</sequence>
<dbReference type="InterPro" id="IPR004979">
    <property type="entry name" value="TF_AP2"/>
</dbReference>
<evidence type="ECO:0000256" key="6">
    <source>
        <dbReference type="ARBA" id="ARBA00023242"/>
    </source>
</evidence>
<feature type="domain" description="Transcription factor AP-2 C-terminal" evidence="8">
    <location>
        <begin position="254"/>
        <end position="448"/>
    </location>
</feature>
<evidence type="ECO:0000256" key="1">
    <source>
        <dbReference type="ARBA" id="ARBA00004123"/>
    </source>
</evidence>
<feature type="compositionally biased region" description="Polar residues" evidence="7">
    <location>
        <begin position="23"/>
        <end position="37"/>
    </location>
</feature>
<dbReference type="Pfam" id="PF03299">
    <property type="entry name" value="TF_AP-2"/>
    <property type="match status" value="1"/>
</dbReference>
<comment type="subcellular location">
    <subcellularLocation>
        <location evidence="1">Nucleus</location>
    </subcellularLocation>
</comment>
<evidence type="ECO:0000256" key="7">
    <source>
        <dbReference type="SAM" id="MobiDB-lite"/>
    </source>
</evidence>
<gene>
    <name evidence="9" type="ORF">FSP39_025037</name>
</gene>
<keyword evidence="5" id="KW-0804">Transcription</keyword>
<dbReference type="PANTHER" id="PTHR10812">
    <property type="entry name" value="TRANSCRIPTION FACTOR AP-2"/>
    <property type="match status" value="1"/>
</dbReference>
<dbReference type="GO" id="GO:0005634">
    <property type="term" value="C:nucleus"/>
    <property type="evidence" value="ECO:0007669"/>
    <property type="project" value="UniProtKB-SubCell"/>
</dbReference>
<accession>A0AA89BS52</accession>
<evidence type="ECO:0000256" key="2">
    <source>
        <dbReference type="ARBA" id="ARBA00007770"/>
    </source>
</evidence>
<evidence type="ECO:0000256" key="4">
    <source>
        <dbReference type="ARBA" id="ARBA00023125"/>
    </source>
</evidence>
<dbReference type="Proteomes" id="UP001186944">
    <property type="component" value="Unassembled WGS sequence"/>
</dbReference>
<organism evidence="9 10">
    <name type="scientific">Pinctada imbricata</name>
    <name type="common">Atlantic pearl-oyster</name>
    <name type="synonym">Pinctada martensii</name>
    <dbReference type="NCBI Taxonomy" id="66713"/>
    <lineage>
        <taxon>Eukaryota</taxon>
        <taxon>Metazoa</taxon>
        <taxon>Spiralia</taxon>
        <taxon>Lophotrochozoa</taxon>
        <taxon>Mollusca</taxon>
        <taxon>Bivalvia</taxon>
        <taxon>Autobranchia</taxon>
        <taxon>Pteriomorphia</taxon>
        <taxon>Pterioida</taxon>
        <taxon>Pterioidea</taxon>
        <taxon>Pteriidae</taxon>
        <taxon>Pinctada</taxon>
    </lineage>
</organism>
<evidence type="ECO:0000259" key="8">
    <source>
        <dbReference type="Pfam" id="PF03299"/>
    </source>
</evidence>
<reference evidence="9" key="1">
    <citation type="submission" date="2019-08" db="EMBL/GenBank/DDBJ databases">
        <title>The improved chromosome-level genome for the pearl oyster Pinctada fucata martensii using PacBio sequencing and Hi-C.</title>
        <authorList>
            <person name="Zheng Z."/>
        </authorList>
    </citation>
    <scope>NUCLEOTIDE SEQUENCE</scope>
    <source>
        <strain evidence="9">ZZ-2019</strain>
        <tissue evidence="9">Adductor muscle</tissue>
    </source>
</reference>
<dbReference type="AlphaFoldDB" id="A0AA89BS52"/>
<feature type="compositionally biased region" description="Basic and acidic residues" evidence="7">
    <location>
        <begin position="477"/>
        <end position="487"/>
    </location>
</feature>
<dbReference type="PRINTS" id="PR01748">
    <property type="entry name" value="AP2TNSCPFCT"/>
</dbReference>
<keyword evidence="10" id="KW-1185">Reference proteome</keyword>
<dbReference type="GO" id="GO:0000981">
    <property type="term" value="F:DNA-binding transcription factor activity, RNA polymerase II-specific"/>
    <property type="evidence" value="ECO:0007669"/>
    <property type="project" value="TreeGrafter"/>
</dbReference>
<comment type="similarity">
    <text evidence="2">Belongs to the AP-2 family.</text>
</comment>